<sequence length="105" mass="12179">MEKSIKESIELLESQVRNLNHSLSSGDVASGVKEFWENQINRYNDTITFLKGESRFFLDLRGGCGAVRDSKHPNHDPDYQGLHEDTRDVVEYRHGFQNHKKGCWE</sequence>
<dbReference type="EMBL" id="BARS01002769">
    <property type="protein sequence ID" value="GAF72503.1"/>
    <property type="molecule type" value="Genomic_DNA"/>
</dbReference>
<accession>X0RUP7</accession>
<organism evidence="1">
    <name type="scientific">marine sediment metagenome</name>
    <dbReference type="NCBI Taxonomy" id="412755"/>
    <lineage>
        <taxon>unclassified sequences</taxon>
        <taxon>metagenomes</taxon>
        <taxon>ecological metagenomes</taxon>
    </lineage>
</organism>
<protein>
    <submittedName>
        <fullName evidence="1">Uncharacterized protein</fullName>
    </submittedName>
</protein>
<dbReference type="AlphaFoldDB" id="X0RUP7"/>
<feature type="non-terminal residue" evidence="1">
    <location>
        <position position="105"/>
    </location>
</feature>
<gene>
    <name evidence="1" type="ORF">S01H1_05307</name>
</gene>
<name>X0RUP7_9ZZZZ</name>
<reference evidence="1" key="1">
    <citation type="journal article" date="2014" name="Front. Microbiol.">
        <title>High frequency of phylogenetically diverse reductive dehalogenase-homologous genes in deep subseafloor sedimentary metagenomes.</title>
        <authorList>
            <person name="Kawai M."/>
            <person name="Futagami T."/>
            <person name="Toyoda A."/>
            <person name="Takaki Y."/>
            <person name="Nishi S."/>
            <person name="Hori S."/>
            <person name="Arai W."/>
            <person name="Tsubouchi T."/>
            <person name="Morono Y."/>
            <person name="Uchiyama I."/>
            <person name="Ito T."/>
            <person name="Fujiyama A."/>
            <person name="Inagaki F."/>
            <person name="Takami H."/>
        </authorList>
    </citation>
    <scope>NUCLEOTIDE SEQUENCE</scope>
    <source>
        <strain evidence="1">Expedition CK06-06</strain>
    </source>
</reference>
<evidence type="ECO:0000313" key="1">
    <source>
        <dbReference type="EMBL" id="GAF72503.1"/>
    </source>
</evidence>
<proteinExistence type="predicted"/>
<comment type="caution">
    <text evidence="1">The sequence shown here is derived from an EMBL/GenBank/DDBJ whole genome shotgun (WGS) entry which is preliminary data.</text>
</comment>